<protein>
    <submittedName>
        <fullName evidence="1">Uncharacterized protein</fullName>
    </submittedName>
</protein>
<gene>
    <name evidence="1" type="ORF">BN2476_1200003</name>
</gene>
<organism evidence="1 2">
    <name type="scientific">Paraburkholderia piptadeniae</name>
    <dbReference type="NCBI Taxonomy" id="1701573"/>
    <lineage>
        <taxon>Bacteria</taxon>
        <taxon>Pseudomonadati</taxon>
        <taxon>Pseudomonadota</taxon>
        <taxon>Betaproteobacteria</taxon>
        <taxon>Burkholderiales</taxon>
        <taxon>Burkholderiaceae</taxon>
        <taxon>Paraburkholderia</taxon>
    </lineage>
</organism>
<sequence length="43" mass="4583">MALQHGRTLNEAIDVALALDARFDISSQLQSWVTVSAVTGLAI</sequence>
<comment type="caution">
    <text evidence="1">The sequence shown here is derived from an EMBL/GenBank/DDBJ whole genome shotgun (WGS) entry which is preliminary data.</text>
</comment>
<dbReference type="AlphaFoldDB" id="A0A1N7SVC9"/>
<reference evidence="1" key="1">
    <citation type="submission" date="2016-12" db="EMBL/GenBank/DDBJ databases">
        <authorList>
            <person name="Moulin L."/>
        </authorList>
    </citation>
    <scope>NUCLEOTIDE SEQUENCE [LARGE SCALE GENOMIC DNA]</scope>
    <source>
        <strain evidence="1">STM 7183</strain>
    </source>
</reference>
<evidence type="ECO:0000313" key="2">
    <source>
        <dbReference type="Proteomes" id="UP000195569"/>
    </source>
</evidence>
<dbReference type="Proteomes" id="UP000195569">
    <property type="component" value="Unassembled WGS sequence"/>
</dbReference>
<dbReference type="EMBL" id="CYGY02000120">
    <property type="protein sequence ID" value="SIT51411.1"/>
    <property type="molecule type" value="Genomic_DNA"/>
</dbReference>
<proteinExistence type="predicted"/>
<name>A0A1N7SVC9_9BURK</name>
<accession>A0A1N7SVC9</accession>
<evidence type="ECO:0000313" key="1">
    <source>
        <dbReference type="EMBL" id="SIT51411.1"/>
    </source>
</evidence>
<keyword evidence="2" id="KW-1185">Reference proteome</keyword>